<sequence>MKICLSYAVILITILLISSVQLAAQEKQELFFADPTIYIENGQYYLTGTGGTGKEASGFSILVSSDLKTWTPPAGAEDPVYKILTEGDRAFGTRGFWAPQLFKAESTYYLTYTADEQTVLAQSTAILGPYTQKEIAPIDGTEKNIDSYIFKDDDGTYYLYHVRFGGGNYLWVAEFDLEKGKIKPETLRKCFDQTEPWEATPAYESAPIMEGPTVIKLANKYYLFYSANHFRNIDYAVGYAVADSPYGPWVKQKDSPILHRSIVGENGSGHGDLFEGLDGHLYYVYHVHFDQQQVGPRRTRIVPITKQWDAEAGLYKFRVKGNEVIKPVRQLVAD</sequence>
<dbReference type="GO" id="GO:0045493">
    <property type="term" value="P:xylan catabolic process"/>
    <property type="evidence" value="ECO:0007669"/>
    <property type="project" value="UniProtKB-KW"/>
</dbReference>
<evidence type="ECO:0000256" key="2">
    <source>
        <dbReference type="ARBA" id="ARBA00022651"/>
    </source>
</evidence>
<dbReference type="Gene3D" id="2.115.10.20">
    <property type="entry name" value="Glycosyl hydrolase domain, family 43"/>
    <property type="match status" value="1"/>
</dbReference>
<keyword evidence="4" id="KW-0119">Carbohydrate metabolism</keyword>
<evidence type="ECO:0000313" key="11">
    <source>
        <dbReference type="Proteomes" id="UP000198670"/>
    </source>
</evidence>
<feature type="active site" description="Proton donor" evidence="6">
    <location>
        <position position="210"/>
    </location>
</feature>
<keyword evidence="2" id="KW-0624">Polysaccharide degradation</keyword>
<dbReference type="InterPro" id="IPR023296">
    <property type="entry name" value="Glyco_hydro_beta-prop_sf"/>
</dbReference>
<feature type="signal peptide" evidence="9">
    <location>
        <begin position="1"/>
        <end position="23"/>
    </location>
</feature>
<evidence type="ECO:0000256" key="1">
    <source>
        <dbReference type="ARBA" id="ARBA00009865"/>
    </source>
</evidence>
<evidence type="ECO:0000256" key="9">
    <source>
        <dbReference type="SAM" id="SignalP"/>
    </source>
</evidence>
<keyword evidence="5 8" id="KW-0326">Glycosidase</keyword>
<dbReference type="OrthoDB" id="3308423at2"/>
<evidence type="ECO:0000313" key="10">
    <source>
        <dbReference type="EMBL" id="SFJ07233.1"/>
    </source>
</evidence>
<dbReference type="SUPFAM" id="SSF75005">
    <property type="entry name" value="Arabinanase/levansucrase/invertase"/>
    <property type="match status" value="1"/>
</dbReference>
<dbReference type="Proteomes" id="UP000198670">
    <property type="component" value="Unassembled WGS sequence"/>
</dbReference>
<dbReference type="Pfam" id="PF04616">
    <property type="entry name" value="Glyco_hydro_43"/>
    <property type="match status" value="1"/>
</dbReference>
<dbReference type="GO" id="GO:0004553">
    <property type="term" value="F:hydrolase activity, hydrolyzing O-glycosyl compounds"/>
    <property type="evidence" value="ECO:0007669"/>
    <property type="project" value="InterPro"/>
</dbReference>
<dbReference type="InterPro" id="IPR006710">
    <property type="entry name" value="Glyco_hydro_43"/>
</dbReference>
<dbReference type="RefSeq" id="WP_090628182.1">
    <property type="nucleotide sequence ID" value="NZ_FOQO01000007.1"/>
</dbReference>
<feature type="active site" description="Proton acceptor" evidence="6">
    <location>
        <position position="34"/>
    </location>
</feature>
<dbReference type="PANTHER" id="PTHR43772">
    <property type="entry name" value="ENDO-1,4-BETA-XYLANASE"/>
    <property type="match status" value="1"/>
</dbReference>
<dbReference type="InterPro" id="IPR052176">
    <property type="entry name" value="Glycosyl_Hydrlase_43_Enz"/>
</dbReference>
<dbReference type="CDD" id="cd08991">
    <property type="entry name" value="GH43_HoAraf43-like"/>
    <property type="match status" value="1"/>
</dbReference>
<gene>
    <name evidence="10" type="ORF">SAMN05444682_107173</name>
</gene>
<accession>A0A1I3ND36</accession>
<name>A0A1I3ND36_9SPHI</name>
<evidence type="ECO:0000256" key="8">
    <source>
        <dbReference type="RuleBase" id="RU361187"/>
    </source>
</evidence>
<dbReference type="STRING" id="1477437.SAMN05444682_107173"/>
<organism evidence="10 11">
    <name type="scientific">Parapedobacter indicus</name>
    <dbReference type="NCBI Taxonomy" id="1477437"/>
    <lineage>
        <taxon>Bacteria</taxon>
        <taxon>Pseudomonadati</taxon>
        <taxon>Bacteroidota</taxon>
        <taxon>Sphingobacteriia</taxon>
        <taxon>Sphingobacteriales</taxon>
        <taxon>Sphingobacteriaceae</taxon>
        <taxon>Parapedobacter</taxon>
    </lineage>
</organism>
<evidence type="ECO:0000256" key="6">
    <source>
        <dbReference type="PIRSR" id="PIRSR606710-1"/>
    </source>
</evidence>
<dbReference type="AlphaFoldDB" id="A0A1I3ND36"/>
<keyword evidence="9" id="KW-0732">Signal</keyword>
<keyword evidence="2" id="KW-0858">Xylan degradation</keyword>
<dbReference type="EMBL" id="FOQO01000007">
    <property type="protein sequence ID" value="SFJ07233.1"/>
    <property type="molecule type" value="Genomic_DNA"/>
</dbReference>
<reference evidence="10 11" key="1">
    <citation type="submission" date="2016-10" db="EMBL/GenBank/DDBJ databases">
        <authorList>
            <person name="de Groot N.N."/>
        </authorList>
    </citation>
    <scope>NUCLEOTIDE SEQUENCE [LARGE SCALE GENOMIC DNA]</scope>
    <source>
        <strain evidence="10 11">RK1</strain>
    </source>
</reference>
<evidence type="ECO:0000256" key="7">
    <source>
        <dbReference type="PIRSR" id="PIRSR606710-2"/>
    </source>
</evidence>
<evidence type="ECO:0000256" key="5">
    <source>
        <dbReference type="ARBA" id="ARBA00023295"/>
    </source>
</evidence>
<protein>
    <submittedName>
        <fullName evidence="10">Glycosyl hydrolases family 43</fullName>
    </submittedName>
</protein>
<comment type="similarity">
    <text evidence="1 8">Belongs to the glycosyl hydrolase 43 family.</text>
</comment>
<keyword evidence="3 8" id="KW-0378">Hydrolase</keyword>
<evidence type="ECO:0000256" key="4">
    <source>
        <dbReference type="ARBA" id="ARBA00023277"/>
    </source>
</evidence>
<keyword evidence="11" id="KW-1185">Reference proteome</keyword>
<proteinExistence type="inferred from homology"/>
<evidence type="ECO:0000256" key="3">
    <source>
        <dbReference type="ARBA" id="ARBA00022801"/>
    </source>
</evidence>
<feature type="chain" id="PRO_5011630064" evidence="9">
    <location>
        <begin position="24"/>
        <end position="334"/>
    </location>
</feature>
<dbReference type="PANTHER" id="PTHR43772:SF2">
    <property type="entry name" value="PUTATIVE (AFU_ORTHOLOGUE AFUA_2G04480)-RELATED"/>
    <property type="match status" value="1"/>
</dbReference>
<feature type="site" description="Important for catalytic activity, responsible for pKa modulation of the active site Glu and correct orientation of both the proton donor and substrate" evidence="7">
    <location>
        <position position="146"/>
    </location>
</feature>